<comment type="caution">
    <text evidence="4">The sequence shown here is derived from an EMBL/GenBank/DDBJ whole genome shotgun (WGS) entry which is preliminary data.</text>
</comment>
<dbReference type="Pfam" id="PF06738">
    <property type="entry name" value="ThrE"/>
    <property type="match status" value="1"/>
</dbReference>
<protein>
    <submittedName>
        <fullName evidence="4">Threonine/serine exporter</fullName>
    </submittedName>
</protein>
<dbReference type="Proteomes" id="UP000294823">
    <property type="component" value="Unassembled WGS sequence"/>
</dbReference>
<gene>
    <name evidence="4" type="ORF">E0702_15920</name>
</gene>
<evidence type="ECO:0000313" key="5">
    <source>
        <dbReference type="Proteomes" id="UP000294823"/>
    </source>
</evidence>
<evidence type="ECO:0000259" key="3">
    <source>
        <dbReference type="Pfam" id="PF06738"/>
    </source>
</evidence>
<keyword evidence="2" id="KW-0472">Membrane</keyword>
<keyword evidence="5" id="KW-1185">Reference proteome</keyword>
<evidence type="ECO:0000256" key="2">
    <source>
        <dbReference type="SAM" id="Phobius"/>
    </source>
</evidence>
<evidence type="ECO:0000313" key="4">
    <source>
        <dbReference type="EMBL" id="TDA94362.1"/>
    </source>
</evidence>
<name>A0ABY2D675_9GAMM</name>
<proteinExistence type="inferred from homology"/>
<feature type="domain" description="Threonine/serine exporter-like N-terminal" evidence="3">
    <location>
        <begin position="1"/>
        <end position="39"/>
    </location>
</feature>
<accession>A0ABY2D675</accession>
<reference evidence="4 5" key="1">
    <citation type="submission" date="2019-03" db="EMBL/GenBank/DDBJ databases">
        <title>Halomonas marinisediminis sp. nov., a moderately halophilic bacterium isolated from the Bohai Gulf.</title>
        <authorList>
            <person name="Ji X."/>
        </authorList>
    </citation>
    <scope>NUCLEOTIDE SEQUENCE [LARGE SCALE GENOMIC DNA]</scope>
    <source>
        <strain evidence="4 5">204</strain>
    </source>
</reference>
<organism evidence="4 5">
    <name type="scientific">Halomonas marinisediminis</name>
    <dbReference type="NCBI Taxonomy" id="2546095"/>
    <lineage>
        <taxon>Bacteria</taxon>
        <taxon>Pseudomonadati</taxon>
        <taxon>Pseudomonadota</taxon>
        <taxon>Gammaproteobacteria</taxon>
        <taxon>Oceanospirillales</taxon>
        <taxon>Halomonadaceae</taxon>
        <taxon>Halomonas</taxon>
    </lineage>
</organism>
<feature type="non-terminal residue" evidence="4">
    <location>
        <position position="1"/>
    </location>
</feature>
<dbReference type="InterPro" id="IPR010619">
    <property type="entry name" value="ThrE-like_N"/>
</dbReference>
<keyword evidence="2" id="KW-1133">Transmembrane helix</keyword>
<evidence type="ECO:0000256" key="1">
    <source>
        <dbReference type="ARBA" id="ARBA00034125"/>
    </source>
</evidence>
<sequence length="43" mass="4745">INSFTDLLDKNVLNGMVRFANGMMTVLAIALGLFVAMLIFQLK</sequence>
<dbReference type="EMBL" id="SLTR01000087">
    <property type="protein sequence ID" value="TDA94362.1"/>
    <property type="molecule type" value="Genomic_DNA"/>
</dbReference>
<comment type="similarity">
    <text evidence="1">Belongs to the ThrE exporter (TC 2.A.79) family.</text>
</comment>
<keyword evidence="2" id="KW-0812">Transmembrane</keyword>
<feature type="transmembrane region" description="Helical" evidence="2">
    <location>
        <begin position="20"/>
        <end position="40"/>
    </location>
</feature>